<evidence type="ECO:0000256" key="1">
    <source>
        <dbReference type="ARBA" id="ARBA00022598"/>
    </source>
</evidence>
<dbReference type="PANTHER" id="PTHR43024">
    <property type="entry name" value="UDP-N-ACETYLMURAMOYL-TRIPEPTIDE--D-ALANYL-D-ALANINE LIGASE"/>
    <property type="match status" value="1"/>
</dbReference>
<keyword evidence="6" id="KW-1185">Reference proteome</keyword>
<dbReference type="InterPro" id="IPR036615">
    <property type="entry name" value="Mur_ligase_C_dom_sf"/>
</dbReference>
<dbReference type="InterPro" id="IPR036565">
    <property type="entry name" value="Mur-like_cat_sf"/>
</dbReference>
<evidence type="ECO:0000256" key="3">
    <source>
        <dbReference type="ARBA" id="ARBA00022840"/>
    </source>
</evidence>
<dbReference type="EMBL" id="JBHSSB010000003">
    <property type="protein sequence ID" value="MFC6293730.1"/>
    <property type="molecule type" value="Genomic_DNA"/>
</dbReference>
<sequence>MILDQNDFRYFEGKFYPQVPTGLVINRIGHKRAHFSGSDQSVNGAFVFMNTERRAFLHAQQYPETFDLTTWITTHPKVKLLITEEPVPELKDKLPQFIVPNTWDFYKSVAAYIRQRYFGEIITVTGSVGKSTTRLMTVKILTMLHQKVLTNIGNENVRQVAVPLLTTTLQNPDALVAELSINALNNRDRKGGPVSRLYRATAAVITQIGGAHLAELDQVEDPLMFLAERKTRIFEGLPKDSRAIINYDMTPRVYKYVVQKAAEHTTNIYNYSLHDQHADAYVLEQKNFRDYTELTIQVLDETKQVQLSMPGSGVISDLLAACVTVKSLGYKLPDLTKLFMGFEALNSELRFQKVNTAHGQVTVVDDTHGSTLHSVNNVLSVFKERGKFYQGKKVLIMETGEDLGNKAAKYNLAFEERILSSQIDKLIGYRDADIKVLVDALSAKIQTDFYTDLTAVNQVIQDLPNDSLVIIKSSDGRKYGSDLWQLPEKVSQQIGE</sequence>
<dbReference type="Pfam" id="PF08245">
    <property type="entry name" value="Mur_ligase_M"/>
    <property type="match status" value="1"/>
</dbReference>
<proteinExistence type="predicted"/>
<evidence type="ECO:0000256" key="2">
    <source>
        <dbReference type="ARBA" id="ARBA00022741"/>
    </source>
</evidence>
<evidence type="ECO:0000259" key="4">
    <source>
        <dbReference type="Pfam" id="PF08245"/>
    </source>
</evidence>
<evidence type="ECO:0000313" key="6">
    <source>
        <dbReference type="Proteomes" id="UP001596227"/>
    </source>
</evidence>
<dbReference type="RefSeq" id="WP_137607873.1">
    <property type="nucleotide sequence ID" value="NZ_BJDH01000008.1"/>
</dbReference>
<keyword evidence="3" id="KW-0067">ATP-binding</keyword>
<dbReference type="Proteomes" id="UP001596227">
    <property type="component" value="Unassembled WGS sequence"/>
</dbReference>
<dbReference type="PANTHER" id="PTHR43024:SF1">
    <property type="entry name" value="UDP-N-ACETYLMURAMOYL-TRIPEPTIDE--D-ALANYL-D-ALANINE LIGASE"/>
    <property type="match status" value="1"/>
</dbReference>
<dbReference type="SUPFAM" id="SSF53244">
    <property type="entry name" value="MurD-like peptide ligases, peptide-binding domain"/>
    <property type="match status" value="1"/>
</dbReference>
<name>A0ABW1UFD1_9LACO</name>
<keyword evidence="1 5" id="KW-0436">Ligase</keyword>
<evidence type="ECO:0000313" key="5">
    <source>
        <dbReference type="EMBL" id="MFC6293730.1"/>
    </source>
</evidence>
<dbReference type="Gene3D" id="3.40.1190.10">
    <property type="entry name" value="Mur-like, catalytic domain"/>
    <property type="match status" value="1"/>
</dbReference>
<dbReference type="InterPro" id="IPR013221">
    <property type="entry name" value="Mur_ligase_cen"/>
</dbReference>
<accession>A0ABW1UFD1</accession>
<dbReference type="Gene3D" id="3.90.190.20">
    <property type="entry name" value="Mur ligase, C-terminal domain"/>
    <property type="match status" value="1"/>
</dbReference>
<reference evidence="6" key="1">
    <citation type="journal article" date="2019" name="Int. J. Syst. Evol. Microbiol.">
        <title>The Global Catalogue of Microorganisms (GCM) 10K type strain sequencing project: providing services to taxonomists for standard genome sequencing and annotation.</title>
        <authorList>
            <consortium name="The Broad Institute Genomics Platform"/>
            <consortium name="The Broad Institute Genome Sequencing Center for Infectious Disease"/>
            <person name="Wu L."/>
            <person name="Ma J."/>
        </authorList>
    </citation>
    <scope>NUCLEOTIDE SEQUENCE [LARGE SCALE GENOMIC DNA]</scope>
    <source>
        <strain evidence="6">CCM 8934</strain>
    </source>
</reference>
<keyword evidence="2" id="KW-0547">Nucleotide-binding</keyword>
<dbReference type="InterPro" id="IPR051046">
    <property type="entry name" value="MurCDEF_CellWall_CoF430Synth"/>
</dbReference>
<comment type="caution">
    <text evidence="5">The sequence shown here is derived from an EMBL/GenBank/DDBJ whole genome shotgun (WGS) entry which is preliminary data.</text>
</comment>
<gene>
    <name evidence="5" type="ORF">ACFQH1_00495</name>
</gene>
<protein>
    <submittedName>
        <fullName evidence="5">Mur ligase family protein</fullName>
    </submittedName>
</protein>
<organism evidence="5 6">
    <name type="scientific">Lactiplantibacillus daoliensis</name>
    <dbReference type="NCBI Taxonomy" id="2559916"/>
    <lineage>
        <taxon>Bacteria</taxon>
        <taxon>Bacillati</taxon>
        <taxon>Bacillota</taxon>
        <taxon>Bacilli</taxon>
        <taxon>Lactobacillales</taxon>
        <taxon>Lactobacillaceae</taxon>
        <taxon>Lactiplantibacillus</taxon>
    </lineage>
</organism>
<dbReference type="SUPFAM" id="SSF53623">
    <property type="entry name" value="MurD-like peptide ligases, catalytic domain"/>
    <property type="match status" value="1"/>
</dbReference>
<dbReference type="GO" id="GO:0016874">
    <property type="term" value="F:ligase activity"/>
    <property type="evidence" value="ECO:0007669"/>
    <property type="project" value="UniProtKB-KW"/>
</dbReference>
<feature type="domain" description="Mur ligase central" evidence="4">
    <location>
        <begin position="124"/>
        <end position="324"/>
    </location>
</feature>